<keyword evidence="5 9" id="KW-0812">Transmembrane</keyword>
<evidence type="ECO:0000313" key="16">
    <source>
        <dbReference type="Proteomes" id="UP000045840"/>
    </source>
</evidence>
<evidence type="ECO:0000256" key="5">
    <source>
        <dbReference type="ARBA" id="ARBA00022692"/>
    </source>
</evidence>
<reference evidence="14 15" key="2">
    <citation type="submission" date="2015-03" db="EMBL/GenBank/DDBJ databases">
        <authorList>
            <consortium name="Pathogen Informatics"/>
            <person name="Murphy D."/>
        </authorList>
    </citation>
    <scope>NUCLEOTIDE SEQUENCE [LARGE SCALE GENOMIC DNA]</scope>
    <source>
        <strain evidence="15">type strain: CIP110230</strain>
        <strain evidence="14">Type strain: CIP110230</strain>
    </source>
</reference>
<dbReference type="Proteomes" id="UP000045840">
    <property type="component" value="Unassembled WGS sequence"/>
</dbReference>
<evidence type="ECO:0000256" key="1">
    <source>
        <dbReference type="ARBA" id="ARBA00004571"/>
    </source>
</evidence>
<comment type="subcellular location">
    <subcellularLocation>
        <location evidence="1 9">Cell outer membrane</location>
        <topology evidence="1 9">Multi-pass membrane protein</topology>
    </subcellularLocation>
</comment>
<gene>
    <name evidence="13" type="primary">papC</name>
    <name evidence="13" type="ORF">ERS008529_04613</name>
    <name evidence="14" type="ORF">ERS137968_04754</name>
</gene>
<dbReference type="OrthoDB" id="6554712at2"/>
<evidence type="ECO:0000256" key="8">
    <source>
        <dbReference type="ARBA" id="ARBA00023237"/>
    </source>
</evidence>
<evidence type="ECO:0000313" key="13">
    <source>
        <dbReference type="EMBL" id="CNI65812.1"/>
    </source>
</evidence>
<dbReference type="PANTHER" id="PTHR30451:SF10">
    <property type="entry name" value="OUTER MEMBRANE USHER PROTEIN YFCU-RELATED"/>
    <property type="match status" value="1"/>
</dbReference>
<keyword evidence="15" id="KW-1185">Reference proteome</keyword>
<dbReference type="SUPFAM" id="SSF141729">
    <property type="entry name" value="FimD N-terminal domain-like"/>
    <property type="match status" value="1"/>
</dbReference>
<proteinExistence type="inferred from homology"/>
<dbReference type="InterPro" id="IPR025885">
    <property type="entry name" value="PapC_N"/>
</dbReference>
<dbReference type="InterPro" id="IPR025949">
    <property type="entry name" value="PapC-like_C"/>
</dbReference>
<reference evidence="16" key="1">
    <citation type="submission" date="2015-03" db="EMBL/GenBank/DDBJ databases">
        <authorList>
            <consortium name="Pathogen Informatics"/>
        </authorList>
    </citation>
    <scope>NUCLEOTIDE SEQUENCE [LARGE SCALE GENOMIC DNA]</scope>
    <source>
        <strain evidence="16">A125KOH2</strain>
    </source>
</reference>
<dbReference type="InterPro" id="IPR042186">
    <property type="entry name" value="FimD_plug_dom"/>
</dbReference>
<dbReference type="STRING" id="1288385.ERS137968_04754"/>
<dbReference type="Gene3D" id="2.60.40.2070">
    <property type="match status" value="1"/>
</dbReference>
<keyword evidence="4" id="KW-1134">Transmembrane beta strand</keyword>
<feature type="chain" id="PRO_5006696247" evidence="10">
    <location>
        <begin position="25"/>
        <end position="826"/>
    </location>
</feature>
<dbReference type="FunFam" id="2.60.40.3110:FF:000001">
    <property type="entry name" value="Putative fimbrial outer membrane usher"/>
    <property type="match status" value="1"/>
</dbReference>
<feature type="domain" description="PapC-like C-terminal" evidence="11">
    <location>
        <begin position="750"/>
        <end position="807"/>
    </location>
</feature>
<feature type="domain" description="PapC N-terminal" evidence="12">
    <location>
        <begin position="27"/>
        <end position="170"/>
    </location>
</feature>
<evidence type="ECO:0000256" key="10">
    <source>
        <dbReference type="SAM" id="SignalP"/>
    </source>
</evidence>
<dbReference type="InterPro" id="IPR043142">
    <property type="entry name" value="PapC-like_C_sf"/>
</dbReference>
<sequence length="826" mass="90281">MRIIKKITITMTASLIAFSGTVNAIGFNTNALDANDKENIDLSHFTTAGYIMPGEYRMAISANNHTIPEQMVSFYARDDKPDSSEACVAGAVIEQFGLKPEILKKITFWHDGQCADLSALEGVTTEADLATSTLYISIPQAWMEYSDSNWVPPSRWDEGIPGFIVDYNLNSLFSKPKESGSTSNISMNGTSGLNAGPWRLRGDYQGNYTHNSGENSQSDSSFDWSRVYMYRAIKSLAATLSVGENYFASSIFDTFRYAGASLSSDERMLPPNLRGYAPEVSGIARTNAKVTVTQQGRVLYQTTVASGPFRIQDLSSAVTGRLDVRVEEQDGSIQTFQVDTAAVPYLTRPGAIRYKTAVGQPSTMNHGTEGPVFASGEFSWGVNNNWSLFGGAIGSNDYNALSLGLGRDLYAFGAISTDIIQTYATNLPDQSTQSGKSLRVRYAKRFDEINSDISFAGYRFFEREFMSMNQYLNAFYQDDDLGRNKEMYTVTASKNFPDIQTNINFSYSYQNYWDQPTSNSYSATISYSFDAFSLKDVSVNLSASRSKNNGVNDDVVYVGISIPLNNQQSMSYSGQHGAQGNNQTVNYYNNSAMDSSYRLSAGVNNSNDTGARSQFSGFYNYRSSQAETSINASYVQDNFTSTGVSVRGGATITAKGAALHGPGVSGGTRLMVNTDDIAGVDLEDRNIRSNRFGIAVLNDVSSYYRTDTRIDINKLADDVEVKQSAVESALTEGAIGYRRFSMIRGEKVLATISLTDSSHPPFGSMVMSAKDQELGIVSDDGFTYLSGVTPGETLDVIWNGIKQCQVAIPATLQSQAQILLPCLSIK</sequence>
<dbReference type="AlphaFoldDB" id="A0A0T9RJC0"/>
<evidence type="ECO:0000256" key="2">
    <source>
        <dbReference type="ARBA" id="ARBA00008064"/>
    </source>
</evidence>
<protein>
    <submittedName>
        <fullName evidence="13">Outer membrane usher protein</fullName>
    </submittedName>
</protein>
<dbReference type="Pfam" id="PF13954">
    <property type="entry name" value="PapC_N"/>
    <property type="match status" value="1"/>
</dbReference>
<evidence type="ECO:0000313" key="14">
    <source>
        <dbReference type="EMBL" id="CRY69602.1"/>
    </source>
</evidence>
<evidence type="ECO:0000256" key="7">
    <source>
        <dbReference type="ARBA" id="ARBA00023136"/>
    </source>
</evidence>
<dbReference type="PANTHER" id="PTHR30451">
    <property type="entry name" value="OUTER MEMBRANE USHER PROTEIN"/>
    <property type="match status" value="1"/>
</dbReference>
<evidence type="ECO:0000256" key="6">
    <source>
        <dbReference type="ARBA" id="ARBA00022729"/>
    </source>
</evidence>
<name>A0A0T9RJC0_9GAMM</name>
<evidence type="ECO:0000256" key="9">
    <source>
        <dbReference type="RuleBase" id="RU003884"/>
    </source>
</evidence>
<evidence type="ECO:0000313" key="15">
    <source>
        <dbReference type="Proteomes" id="UP000044625"/>
    </source>
</evidence>
<dbReference type="Pfam" id="PF00577">
    <property type="entry name" value="Usher"/>
    <property type="match status" value="1"/>
</dbReference>
<keyword evidence="8 9" id="KW-0998">Cell outer membrane</keyword>
<dbReference type="InterPro" id="IPR037224">
    <property type="entry name" value="PapC_N_sf"/>
</dbReference>
<dbReference type="PROSITE" id="PS01151">
    <property type="entry name" value="FIMBRIAL_USHER"/>
    <property type="match status" value="1"/>
</dbReference>
<evidence type="ECO:0000256" key="3">
    <source>
        <dbReference type="ARBA" id="ARBA00022448"/>
    </source>
</evidence>
<dbReference type="InterPro" id="IPR000015">
    <property type="entry name" value="Fimb_usher"/>
</dbReference>
<dbReference type="Proteomes" id="UP000044625">
    <property type="component" value="Unassembled WGS sequence"/>
</dbReference>
<dbReference type="RefSeq" id="WP_049615352.1">
    <property type="nucleotide sequence ID" value="NZ_CAWMMU010000072.1"/>
</dbReference>
<evidence type="ECO:0000256" key="4">
    <source>
        <dbReference type="ARBA" id="ARBA00022452"/>
    </source>
</evidence>
<keyword evidence="6 10" id="KW-0732">Signal</keyword>
<keyword evidence="3 9" id="KW-0813">Transport</keyword>
<dbReference type="Pfam" id="PF13953">
    <property type="entry name" value="PapC_C"/>
    <property type="match status" value="1"/>
</dbReference>
<evidence type="ECO:0000259" key="11">
    <source>
        <dbReference type="Pfam" id="PF13953"/>
    </source>
</evidence>
<dbReference type="Gene3D" id="2.60.40.2610">
    <property type="entry name" value="Outer membrane usher protein FimD, plug domain"/>
    <property type="match status" value="1"/>
</dbReference>
<accession>A0A0T9RJC0</accession>
<comment type="similarity">
    <text evidence="2 9">Belongs to the fimbrial export usher family.</text>
</comment>
<dbReference type="GO" id="GO:0015473">
    <property type="term" value="F:fimbrial usher porin activity"/>
    <property type="evidence" value="ECO:0007669"/>
    <property type="project" value="InterPro"/>
</dbReference>
<dbReference type="EMBL" id="CQAZ01000090">
    <property type="protein sequence ID" value="CNI65812.1"/>
    <property type="molecule type" value="Genomic_DNA"/>
</dbReference>
<dbReference type="GO" id="GO:0009297">
    <property type="term" value="P:pilus assembly"/>
    <property type="evidence" value="ECO:0007669"/>
    <property type="project" value="InterPro"/>
</dbReference>
<dbReference type="Gene3D" id="2.60.40.3110">
    <property type="match status" value="1"/>
</dbReference>
<feature type="signal peptide" evidence="10">
    <location>
        <begin position="1"/>
        <end position="24"/>
    </location>
</feature>
<dbReference type="GO" id="GO:0009279">
    <property type="term" value="C:cell outer membrane"/>
    <property type="evidence" value="ECO:0007669"/>
    <property type="project" value="UniProtKB-SubCell"/>
</dbReference>
<dbReference type="Gene3D" id="3.10.20.410">
    <property type="match status" value="1"/>
</dbReference>
<organism evidence="13 16">
    <name type="scientific">Yersinia pekkanenii</name>
    <dbReference type="NCBI Taxonomy" id="1288385"/>
    <lineage>
        <taxon>Bacteria</taxon>
        <taxon>Pseudomonadati</taxon>
        <taxon>Pseudomonadota</taxon>
        <taxon>Gammaproteobacteria</taxon>
        <taxon>Enterobacterales</taxon>
        <taxon>Yersiniaceae</taxon>
        <taxon>Yersinia</taxon>
    </lineage>
</organism>
<keyword evidence="7 9" id="KW-0472">Membrane</keyword>
<evidence type="ECO:0000259" key="12">
    <source>
        <dbReference type="Pfam" id="PF13954"/>
    </source>
</evidence>
<dbReference type="EMBL" id="CWJL01000072">
    <property type="protein sequence ID" value="CRY69602.1"/>
    <property type="molecule type" value="Genomic_DNA"/>
</dbReference>
<reference evidence="13" key="3">
    <citation type="submission" date="2015-03" db="EMBL/GenBank/DDBJ databases">
        <authorList>
            <person name="Murphy D."/>
        </authorList>
    </citation>
    <scope>NUCLEOTIDE SEQUENCE [LARGE SCALE GENOMIC DNA]</scope>
    <source>
        <strain evidence="13">A125KOH2</strain>
    </source>
</reference>
<keyword evidence="9" id="KW-1029">Fimbrium biogenesis</keyword>
<dbReference type="InterPro" id="IPR018030">
    <property type="entry name" value="Fimbrial_membr_usher_CS"/>
</dbReference>